<evidence type="ECO:0000256" key="2">
    <source>
        <dbReference type="ARBA" id="ARBA00023012"/>
    </source>
</evidence>
<evidence type="ECO:0000256" key="7">
    <source>
        <dbReference type="PROSITE-ProRule" id="PRU01091"/>
    </source>
</evidence>
<keyword evidence="11" id="KW-1185">Reference proteome</keyword>
<dbReference type="PROSITE" id="PS51755">
    <property type="entry name" value="OMPR_PHOB"/>
    <property type="match status" value="1"/>
</dbReference>
<evidence type="ECO:0000259" key="8">
    <source>
        <dbReference type="PROSITE" id="PS50110"/>
    </source>
</evidence>
<dbReference type="InterPro" id="IPR036388">
    <property type="entry name" value="WH-like_DNA-bd_sf"/>
</dbReference>
<dbReference type="InterPro" id="IPR011006">
    <property type="entry name" value="CheY-like_superfamily"/>
</dbReference>
<feature type="domain" description="OmpR/PhoB-type" evidence="9">
    <location>
        <begin position="136"/>
        <end position="231"/>
    </location>
</feature>
<name>A0A918K5J6_9GAMM</name>
<comment type="caution">
    <text evidence="10">The sequence shown here is derived from an EMBL/GenBank/DDBJ whole genome shotgun (WGS) entry which is preliminary data.</text>
</comment>
<evidence type="ECO:0000256" key="5">
    <source>
        <dbReference type="ARBA" id="ARBA00023163"/>
    </source>
</evidence>
<dbReference type="CDD" id="cd00383">
    <property type="entry name" value="trans_reg_C"/>
    <property type="match status" value="1"/>
</dbReference>
<keyword evidence="1 6" id="KW-0597">Phosphoprotein</keyword>
<dbReference type="RefSeq" id="WP_189608129.1">
    <property type="nucleotide sequence ID" value="NZ_BMXR01000004.1"/>
</dbReference>
<dbReference type="InterPro" id="IPR001789">
    <property type="entry name" value="Sig_transdc_resp-reg_receiver"/>
</dbReference>
<dbReference type="GO" id="GO:0000976">
    <property type="term" value="F:transcription cis-regulatory region binding"/>
    <property type="evidence" value="ECO:0007669"/>
    <property type="project" value="TreeGrafter"/>
</dbReference>
<accession>A0A918K5J6</accession>
<dbReference type="PANTHER" id="PTHR48111">
    <property type="entry name" value="REGULATOR OF RPOS"/>
    <property type="match status" value="1"/>
</dbReference>
<feature type="DNA-binding region" description="OmpR/PhoB-type" evidence="7">
    <location>
        <begin position="136"/>
        <end position="231"/>
    </location>
</feature>
<dbReference type="InterPro" id="IPR039420">
    <property type="entry name" value="WalR-like"/>
</dbReference>
<dbReference type="PANTHER" id="PTHR48111:SF47">
    <property type="entry name" value="TRANSCRIPTIONAL REGULATORY PROTEIN RSTA"/>
    <property type="match status" value="1"/>
</dbReference>
<evidence type="ECO:0000313" key="11">
    <source>
        <dbReference type="Proteomes" id="UP000626148"/>
    </source>
</evidence>
<dbReference type="AlphaFoldDB" id="A0A918K5J6"/>
<feature type="domain" description="Response regulatory" evidence="8">
    <location>
        <begin position="9"/>
        <end position="122"/>
    </location>
</feature>
<dbReference type="GO" id="GO:0032993">
    <property type="term" value="C:protein-DNA complex"/>
    <property type="evidence" value="ECO:0007669"/>
    <property type="project" value="TreeGrafter"/>
</dbReference>
<dbReference type="Pfam" id="PF00486">
    <property type="entry name" value="Trans_reg_C"/>
    <property type="match status" value="1"/>
</dbReference>
<dbReference type="SMART" id="SM00448">
    <property type="entry name" value="REC"/>
    <property type="match status" value="1"/>
</dbReference>
<dbReference type="FunFam" id="3.40.50.2300:FF:000001">
    <property type="entry name" value="DNA-binding response regulator PhoB"/>
    <property type="match status" value="1"/>
</dbReference>
<evidence type="ECO:0000259" key="9">
    <source>
        <dbReference type="PROSITE" id="PS51755"/>
    </source>
</evidence>
<dbReference type="SUPFAM" id="SSF46894">
    <property type="entry name" value="C-terminal effector domain of the bipartite response regulators"/>
    <property type="match status" value="1"/>
</dbReference>
<dbReference type="GO" id="GO:0000156">
    <property type="term" value="F:phosphorelay response regulator activity"/>
    <property type="evidence" value="ECO:0007669"/>
    <property type="project" value="TreeGrafter"/>
</dbReference>
<dbReference type="InterPro" id="IPR001867">
    <property type="entry name" value="OmpR/PhoB-type_DNA-bd"/>
</dbReference>
<organism evidence="10 11">
    <name type="scientific">Saccharospirillum salsuginis</name>
    <dbReference type="NCBI Taxonomy" id="418750"/>
    <lineage>
        <taxon>Bacteria</taxon>
        <taxon>Pseudomonadati</taxon>
        <taxon>Pseudomonadota</taxon>
        <taxon>Gammaproteobacteria</taxon>
        <taxon>Oceanospirillales</taxon>
        <taxon>Saccharospirillaceae</taxon>
        <taxon>Saccharospirillum</taxon>
    </lineage>
</organism>
<dbReference type="Pfam" id="PF00072">
    <property type="entry name" value="Response_reg"/>
    <property type="match status" value="1"/>
</dbReference>
<evidence type="ECO:0000256" key="4">
    <source>
        <dbReference type="ARBA" id="ARBA00023125"/>
    </source>
</evidence>
<keyword evidence="2" id="KW-0902">Two-component regulatory system</keyword>
<reference evidence="10" key="1">
    <citation type="journal article" date="2014" name="Int. J. Syst. Evol. Microbiol.">
        <title>Complete genome sequence of Corynebacterium casei LMG S-19264T (=DSM 44701T), isolated from a smear-ripened cheese.</title>
        <authorList>
            <consortium name="US DOE Joint Genome Institute (JGI-PGF)"/>
            <person name="Walter F."/>
            <person name="Albersmeier A."/>
            <person name="Kalinowski J."/>
            <person name="Ruckert C."/>
        </authorList>
    </citation>
    <scope>NUCLEOTIDE SEQUENCE</scope>
    <source>
        <strain evidence="10">KCTC 22169</strain>
    </source>
</reference>
<evidence type="ECO:0000256" key="3">
    <source>
        <dbReference type="ARBA" id="ARBA00023015"/>
    </source>
</evidence>
<dbReference type="Gene3D" id="3.40.50.2300">
    <property type="match status" value="1"/>
</dbReference>
<dbReference type="EMBL" id="BMXR01000004">
    <property type="protein sequence ID" value="GGX50467.1"/>
    <property type="molecule type" value="Genomic_DNA"/>
</dbReference>
<dbReference type="InterPro" id="IPR016032">
    <property type="entry name" value="Sig_transdc_resp-reg_C-effctor"/>
</dbReference>
<dbReference type="GO" id="GO:0006355">
    <property type="term" value="P:regulation of DNA-templated transcription"/>
    <property type="evidence" value="ECO:0007669"/>
    <property type="project" value="InterPro"/>
</dbReference>
<dbReference type="SUPFAM" id="SSF52172">
    <property type="entry name" value="CheY-like"/>
    <property type="match status" value="1"/>
</dbReference>
<dbReference type="Gene3D" id="1.10.10.10">
    <property type="entry name" value="Winged helix-like DNA-binding domain superfamily/Winged helix DNA-binding domain"/>
    <property type="match status" value="1"/>
</dbReference>
<gene>
    <name evidence="10" type="ORF">GCM10007392_17030</name>
</gene>
<feature type="modified residue" description="4-aspartylphosphate" evidence="6">
    <location>
        <position position="58"/>
    </location>
</feature>
<dbReference type="PROSITE" id="PS50110">
    <property type="entry name" value="RESPONSE_REGULATORY"/>
    <property type="match status" value="1"/>
</dbReference>
<sequence>METTDHYATLLLVEDNANLAELMQHFLEDSGYHVTVIADGTVARDHIIEHQPDLTILDIMLPGMDGLAVCRQVRPHYKHPIIILTAKNDPIDEILGLELGADDYLTKPVEPKLLVSRVRAHLRRALEFNQALSGSPDREEPSPIDVDHRNRLAYCWDEPLDLTTPEFNLLALLHSKPGHIFTRDDIMKALRGIEYDGQSRAIDMLVSSLRSKLPFKEAIKTVRSKGYFLVEPHLLSACDK</sequence>
<dbReference type="Proteomes" id="UP000626148">
    <property type="component" value="Unassembled WGS sequence"/>
</dbReference>
<evidence type="ECO:0000256" key="1">
    <source>
        <dbReference type="ARBA" id="ARBA00022553"/>
    </source>
</evidence>
<evidence type="ECO:0000313" key="10">
    <source>
        <dbReference type="EMBL" id="GGX50467.1"/>
    </source>
</evidence>
<dbReference type="SMART" id="SM00862">
    <property type="entry name" value="Trans_reg_C"/>
    <property type="match status" value="1"/>
</dbReference>
<keyword evidence="3" id="KW-0805">Transcription regulation</keyword>
<protein>
    <submittedName>
        <fullName evidence="10">DNA-binding response regulator</fullName>
    </submittedName>
</protein>
<keyword evidence="5" id="KW-0804">Transcription</keyword>
<dbReference type="Gene3D" id="6.10.250.690">
    <property type="match status" value="1"/>
</dbReference>
<keyword evidence="4 7" id="KW-0238">DNA-binding</keyword>
<evidence type="ECO:0000256" key="6">
    <source>
        <dbReference type="PROSITE-ProRule" id="PRU00169"/>
    </source>
</evidence>
<reference evidence="10" key="2">
    <citation type="submission" date="2020-09" db="EMBL/GenBank/DDBJ databases">
        <authorList>
            <person name="Sun Q."/>
            <person name="Kim S."/>
        </authorList>
    </citation>
    <scope>NUCLEOTIDE SEQUENCE</scope>
    <source>
        <strain evidence="10">KCTC 22169</strain>
    </source>
</reference>
<proteinExistence type="predicted"/>
<dbReference type="GO" id="GO:0005829">
    <property type="term" value="C:cytosol"/>
    <property type="evidence" value="ECO:0007669"/>
    <property type="project" value="TreeGrafter"/>
</dbReference>